<keyword evidence="7" id="KW-1185">Reference proteome</keyword>
<dbReference type="GO" id="GO:0006508">
    <property type="term" value="P:proteolysis"/>
    <property type="evidence" value="ECO:0007669"/>
    <property type="project" value="UniProtKB-KW"/>
</dbReference>
<reference evidence="6" key="2">
    <citation type="submission" date="2025-09" db="UniProtKB">
        <authorList>
            <consortium name="Ensembl"/>
        </authorList>
    </citation>
    <scope>IDENTIFICATION</scope>
</reference>
<dbReference type="AlphaFoldDB" id="A0A8C6UQW3"/>
<keyword evidence="4" id="KW-0378">Hydrolase</keyword>
<dbReference type="GO" id="GO:0005764">
    <property type="term" value="C:lysosome"/>
    <property type="evidence" value="ECO:0007669"/>
    <property type="project" value="TreeGrafter"/>
</dbReference>
<evidence type="ECO:0000256" key="4">
    <source>
        <dbReference type="ARBA" id="ARBA00022801"/>
    </source>
</evidence>
<dbReference type="PANTHER" id="PTHR11010:SF11">
    <property type="entry name" value="THYMUS-SPECIFIC SERINE PROTEASE"/>
    <property type="match status" value="1"/>
</dbReference>
<dbReference type="Pfam" id="PF05577">
    <property type="entry name" value="Peptidase_S28"/>
    <property type="match status" value="1"/>
</dbReference>
<dbReference type="Ensembl" id="ENSNMLT00000044428.1">
    <property type="protein sequence ID" value="ENSNMLP00000039927.1"/>
    <property type="gene ID" value="ENSNMLG00000024580.1"/>
</dbReference>
<evidence type="ECO:0000256" key="5">
    <source>
        <dbReference type="ARBA" id="ARBA00023180"/>
    </source>
</evidence>
<evidence type="ECO:0000313" key="7">
    <source>
        <dbReference type="Proteomes" id="UP000694523"/>
    </source>
</evidence>
<evidence type="ECO:0000256" key="1">
    <source>
        <dbReference type="ARBA" id="ARBA00011079"/>
    </source>
</evidence>
<comment type="similarity">
    <text evidence="1">Belongs to the peptidase S28 family.</text>
</comment>
<dbReference type="Gene3D" id="3.40.50.1820">
    <property type="entry name" value="alpha/beta hydrolase"/>
    <property type="match status" value="1"/>
</dbReference>
<keyword evidence="2" id="KW-0645">Protease</keyword>
<dbReference type="GO" id="GO:0070008">
    <property type="term" value="F:serine-type exopeptidase activity"/>
    <property type="evidence" value="ECO:0007669"/>
    <property type="project" value="InterPro"/>
</dbReference>
<proteinExistence type="inferred from homology"/>
<dbReference type="GO" id="GO:0008239">
    <property type="term" value="F:dipeptidyl-peptidase activity"/>
    <property type="evidence" value="ECO:0007669"/>
    <property type="project" value="TreeGrafter"/>
</dbReference>
<evidence type="ECO:0000256" key="2">
    <source>
        <dbReference type="ARBA" id="ARBA00022670"/>
    </source>
</evidence>
<keyword evidence="5" id="KW-0325">Glycoprotein</keyword>
<dbReference type="Proteomes" id="UP000694523">
    <property type="component" value="Unplaced"/>
</dbReference>
<name>A0A8C6UQW3_9GOBI</name>
<evidence type="ECO:0000256" key="3">
    <source>
        <dbReference type="ARBA" id="ARBA00022729"/>
    </source>
</evidence>
<accession>A0A8C6UQW3</accession>
<dbReference type="InterPro" id="IPR008758">
    <property type="entry name" value="Peptidase_S28"/>
</dbReference>
<sequence length="152" mass="17344">MLKLVSQVKCMPRLHLSHFCHGRVLWRIKERLRKLQEQSVQKLITSAELPSLVTEGRVQQKLDHFNARDTRTFSQRFLVNEKHWQRPSGPVFLFIGGEGSISIYDVVAGHHVDLAKDHGALLLALEHRFYGDSVTPDGLKTETLVHLSSQQA</sequence>
<keyword evidence="3" id="KW-0732">Signal</keyword>
<evidence type="ECO:0000313" key="6">
    <source>
        <dbReference type="Ensembl" id="ENSNMLP00000039927.1"/>
    </source>
</evidence>
<protein>
    <submittedName>
        <fullName evidence="6">Uncharacterized protein</fullName>
    </submittedName>
</protein>
<dbReference type="GO" id="GO:0005768">
    <property type="term" value="C:endosome"/>
    <property type="evidence" value="ECO:0007669"/>
    <property type="project" value="TreeGrafter"/>
</dbReference>
<dbReference type="PANTHER" id="PTHR11010">
    <property type="entry name" value="PROTEASE S28 PRO-X CARBOXYPEPTIDASE-RELATED"/>
    <property type="match status" value="1"/>
</dbReference>
<organism evidence="6 7">
    <name type="scientific">Neogobius melanostomus</name>
    <name type="common">round goby</name>
    <dbReference type="NCBI Taxonomy" id="47308"/>
    <lineage>
        <taxon>Eukaryota</taxon>
        <taxon>Metazoa</taxon>
        <taxon>Chordata</taxon>
        <taxon>Craniata</taxon>
        <taxon>Vertebrata</taxon>
        <taxon>Euteleostomi</taxon>
        <taxon>Actinopterygii</taxon>
        <taxon>Neopterygii</taxon>
        <taxon>Teleostei</taxon>
        <taxon>Neoteleostei</taxon>
        <taxon>Acanthomorphata</taxon>
        <taxon>Gobiaria</taxon>
        <taxon>Gobiiformes</taxon>
        <taxon>Gobioidei</taxon>
        <taxon>Gobiidae</taxon>
        <taxon>Benthophilinae</taxon>
        <taxon>Neogobiini</taxon>
        <taxon>Neogobius</taxon>
    </lineage>
</organism>
<reference evidence="6" key="1">
    <citation type="submission" date="2025-08" db="UniProtKB">
        <authorList>
            <consortium name="Ensembl"/>
        </authorList>
    </citation>
    <scope>IDENTIFICATION</scope>
</reference>
<dbReference type="InterPro" id="IPR029058">
    <property type="entry name" value="AB_hydrolase_fold"/>
</dbReference>